<evidence type="ECO:0000313" key="1">
    <source>
        <dbReference type="EMBL" id="MBC5712388.1"/>
    </source>
</evidence>
<name>A0ABR7HGU9_9FIRM</name>
<dbReference type="RefSeq" id="WP_187024808.1">
    <property type="nucleotide sequence ID" value="NZ_JACOPB010000034.1"/>
</dbReference>
<dbReference type="InterPro" id="IPR009734">
    <property type="entry name" value="Myoviridae_GpU"/>
</dbReference>
<evidence type="ECO:0000313" key="2">
    <source>
        <dbReference type="Proteomes" id="UP000634672"/>
    </source>
</evidence>
<organism evidence="1 2">
    <name type="scientific">Hungatella hominis</name>
    <dbReference type="NCBI Taxonomy" id="2763050"/>
    <lineage>
        <taxon>Bacteria</taxon>
        <taxon>Bacillati</taxon>
        <taxon>Bacillota</taxon>
        <taxon>Clostridia</taxon>
        <taxon>Lachnospirales</taxon>
        <taxon>Lachnospiraceae</taxon>
        <taxon>Hungatella</taxon>
    </lineage>
</organism>
<sequence>MAKIGNWGNYIKFQTSDDKVLTFDSFKRKVSARTAKHNVINARPKLEYLGPDLQSITFRIELNAMLGVRPRKVEEKLIKKVGYVAPLVIGGKKVCSRAMLTGLSDAYNIVLRKGEVLSMSIDVTMTEYN</sequence>
<protein>
    <submittedName>
        <fullName evidence="1">Phage tail protein</fullName>
    </submittedName>
</protein>
<dbReference type="Proteomes" id="UP000634672">
    <property type="component" value="Unassembled WGS sequence"/>
</dbReference>
<reference evidence="1 2" key="1">
    <citation type="submission" date="2020-08" db="EMBL/GenBank/DDBJ databases">
        <title>Genome public.</title>
        <authorList>
            <person name="Liu C."/>
            <person name="Sun Q."/>
        </authorList>
    </citation>
    <scope>NUCLEOTIDE SEQUENCE [LARGE SCALE GENOMIC DNA]</scope>
    <source>
        <strain evidence="1 2">NSJ-66</strain>
    </source>
</reference>
<gene>
    <name evidence="1" type="ORF">H8S75_31295</name>
</gene>
<dbReference type="Pfam" id="PF06995">
    <property type="entry name" value="Phage_P2_GpU"/>
    <property type="match status" value="1"/>
</dbReference>
<accession>A0ABR7HGU9</accession>
<keyword evidence="2" id="KW-1185">Reference proteome</keyword>
<dbReference type="EMBL" id="JACOPB010000034">
    <property type="protein sequence ID" value="MBC5712388.1"/>
    <property type="molecule type" value="Genomic_DNA"/>
</dbReference>
<proteinExistence type="predicted"/>
<comment type="caution">
    <text evidence="1">The sequence shown here is derived from an EMBL/GenBank/DDBJ whole genome shotgun (WGS) entry which is preliminary data.</text>
</comment>